<name>A0ABT7DKE7_9ACTN</name>
<gene>
    <name evidence="1" type="ORF">P5W92_33880</name>
</gene>
<organism evidence="1 2">
    <name type="scientific">Streptomyces pakalii</name>
    <dbReference type="NCBI Taxonomy" id="3036494"/>
    <lineage>
        <taxon>Bacteria</taxon>
        <taxon>Bacillati</taxon>
        <taxon>Actinomycetota</taxon>
        <taxon>Actinomycetes</taxon>
        <taxon>Kitasatosporales</taxon>
        <taxon>Streptomycetaceae</taxon>
        <taxon>Streptomyces</taxon>
    </lineage>
</organism>
<dbReference type="RefSeq" id="WP_283901323.1">
    <property type="nucleotide sequence ID" value="NZ_JARWAF010000023.1"/>
</dbReference>
<protein>
    <submittedName>
        <fullName evidence="1">Uncharacterized protein</fullName>
    </submittedName>
</protein>
<evidence type="ECO:0000313" key="1">
    <source>
        <dbReference type="EMBL" id="MDJ1645362.1"/>
    </source>
</evidence>
<dbReference type="EMBL" id="JARWAF010000023">
    <property type="protein sequence ID" value="MDJ1645362.1"/>
    <property type="molecule type" value="Genomic_DNA"/>
</dbReference>
<sequence length="104" mass="11496">MLEQRLGYSITVVRTENDSIMNGALESRPGGGTAIIVPATRTPNHYRQRVCVGLARCVHRAPGRRDGRIDYSITIEQTVEFTSLLLGQYVNQAKERGDRHGTAA</sequence>
<comment type="caution">
    <text evidence="1">The sequence shown here is derived from an EMBL/GenBank/DDBJ whole genome shotgun (WGS) entry which is preliminary data.</text>
</comment>
<proteinExistence type="predicted"/>
<keyword evidence="2" id="KW-1185">Reference proteome</keyword>
<evidence type="ECO:0000313" key="2">
    <source>
        <dbReference type="Proteomes" id="UP001237194"/>
    </source>
</evidence>
<dbReference type="Proteomes" id="UP001237194">
    <property type="component" value="Unassembled WGS sequence"/>
</dbReference>
<reference evidence="1 2" key="1">
    <citation type="submission" date="2023-04" db="EMBL/GenBank/DDBJ databases">
        <title>A novel species of the genus Streptomyces: Streptomyces pakalii sp. nov. isolated from a Mexican soil jungle.</title>
        <authorList>
            <person name="Chavez-Hernandez M.A."/>
            <person name="Ortiz-Alvarez J."/>
            <person name="Villa-Tanaca L."/>
            <person name="Hernandez-Rodriguez C."/>
        </authorList>
    </citation>
    <scope>NUCLEOTIDE SEQUENCE [LARGE SCALE GENOMIC DNA]</scope>
    <source>
        <strain evidence="1 2">ENCB-J15</strain>
    </source>
</reference>
<accession>A0ABT7DKE7</accession>